<accession>A0ABC8KA87</accession>
<proteinExistence type="predicted"/>
<keyword evidence="4" id="KW-1185">Reference proteome</keyword>
<gene>
    <name evidence="3" type="ORF">ERUC_LOCUS21055</name>
</gene>
<organism evidence="3 4">
    <name type="scientific">Eruca vesicaria subsp. sativa</name>
    <name type="common">Garden rocket</name>
    <name type="synonym">Eruca sativa</name>
    <dbReference type="NCBI Taxonomy" id="29727"/>
    <lineage>
        <taxon>Eukaryota</taxon>
        <taxon>Viridiplantae</taxon>
        <taxon>Streptophyta</taxon>
        <taxon>Embryophyta</taxon>
        <taxon>Tracheophyta</taxon>
        <taxon>Spermatophyta</taxon>
        <taxon>Magnoliopsida</taxon>
        <taxon>eudicotyledons</taxon>
        <taxon>Gunneridae</taxon>
        <taxon>Pentapetalae</taxon>
        <taxon>rosids</taxon>
        <taxon>malvids</taxon>
        <taxon>Brassicales</taxon>
        <taxon>Brassicaceae</taxon>
        <taxon>Brassiceae</taxon>
        <taxon>Eruca</taxon>
    </lineage>
</organism>
<sequence>MALTASAKVRVRGGQRSPRMGQEKLEKNGITRRHSLPSGANGKLSTMSPRAHRLLIASAKGSMNSDISFSSSKDIGDKWAKAEWKR</sequence>
<comment type="caution">
    <text evidence="3">The sequence shown here is derived from an EMBL/GenBank/DDBJ whole genome shotgun (WGS) entry which is preliminary data.</text>
</comment>
<evidence type="ECO:0000256" key="1">
    <source>
        <dbReference type="SAM" id="MobiDB-lite"/>
    </source>
</evidence>
<dbReference type="Pfam" id="PF13178">
    <property type="entry name" value="DUF4005"/>
    <property type="match status" value="1"/>
</dbReference>
<protein>
    <recommendedName>
        <fullName evidence="2">DUF4005 domain-containing protein</fullName>
    </recommendedName>
</protein>
<dbReference type="AlphaFoldDB" id="A0ABC8KA87"/>
<evidence type="ECO:0000259" key="2">
    <source>
        <dbReference type="Pfam" id="PF13178"/>
    </source>
</evidence>
<feature type="domain" description="DUF4005" evidence="2">
    <location>
        <begin position="1"/>
        <end position="63"/>
    </location>
</feature>
<name>A0ABC8KA87_ERUVS</name>
<evidence type="ECO:0000313" key="4">
    <source>
        <dbReference type="Proteomes" id="UP001642260"/>
    </source>
</evidence>
<dbReference type="InterPro" id="IPR025064">
    <property type="entry name" value="DUF4005"/>
</dbReference>
<dbReference type="EMBL" id="CAKOAT010206265">
    <property type="protein sequence ID" value="CAH8355300.1"/>
    <property type="molecule type" value="Genomic_DNA"/>
</dbReference>
<dbReference type="Proteomes" id="UP001642260">
    <property type="component" value="Unassembled WGS sequence"/>
</dbReference>
<feature type="region of interest" description="Disordered" evidence="1">
    <location>
        <begin position="1"/>
        <end position="48"/>
    </location>
</feature>
<evidence type="ECO:0000313" key="3">
    <source>
        <dbReference type="EMBL" id="CAH8355300.1"/>
    </source>
</evidence>
<reference evidence="3 4" key="1">
    <citation type="submission" date="2022-03" db="EMBL/GenBank/DDBJ databases">
        <authorList>
            <person name="Macdonald S."/>
            <person name="Ahmed S."/>
            <person name="Newling K."/>
        </authorList>
    </citation>
    <scope>NUCLEOTIDE SEQUENCE [LARGE SCALE GENOMIC DNA]</scope>
</reference>